<evidence type="ECO:0000313" key="4">
    <source>
        <dbReference type="EMBL" id="PAV19780.1"/>
    </source>
</evidence>
<evidence type="ECO:0000313" key="5">
    <source>
        <dbReference type="Proteomes" id="UP000217199"/>
    </source>
</evidence>
<dbReference type="AlphaFoldDB" id="A0A286UJM1"/>
<dbReference type="PANTHER" id="PTHR47795">
    <property type="entry name" value="UBIQUITIN AND WLM DOMAIN-CONTAINING METALLOPROTEASE SPCC1442.07C"/>
    <property type="match status" value="1"/>
</dbReference>
<dbReference type="Gene3D" id="3.10.20.90">
    <property type="entry name" value="Phosphatidylinositol 3-kinase Catalytic Subunit, Chain A, domain 1"/>
    <property type="match status" value="1"/>
</dbReference>
<sequence>MSITISVSFRGESHSLTLESNTPLATLCVQLEELTGVPPSFQKLLYKGKKSKLPEDATVEQAGIKDGLKIQLLGSTEAELNGMRAVEDSKHRRDEILKKRETSKFPKPRATGGSSSSSNYKFHKLVPLPHLPAPDTALSLLKKLSSDPAVQHIMQKHQFSVGVLTELAPHEQPHLLGLNENHGQSIKLRLRTDAYDGFRLYSDVRRVLCHELTHNVWGDHDENFKQLNSLLNKEIIEFERGTHSLRGSNPSYDPSLSSSDATLGVESEAHSFILGGSSAATSAIDSREDRRRRALDAAINRLRKEEEELEHSCGLQIMKYT</sequence>
<evidence type="ECO:0000259" key="2">
    <source>
        <dbReference type="PROSITE" id="PS50053"/>
    </source>
</evidence>
<dbReference type="InterPro" id="IPR029071">
    <property type="entry name" value="Ubiquitin-like_domsf"/>
</dbReference>
<dbReference type="PROSITE" id="PS50053">
    <property type="entry name" value="UBIQUITIN_2"/>
    <property type="match status" value="1"/>
</dbReference>
<evidence type="ECO:0000259" key="3">
    <source>
        <dbReference type="PROSITE" id="PS51397"/>
    </source>
</evidence>
<dbReference type="SUPFAM" id="SSF54236">
    <property type="entry name" value="Ubiquitin-like"/>
    <property type="match status" value="1"/>
</dbReference>
<dbReference type="GO" id="GO:0070628">
    <property type="term" value="F:proteasome binding"/>
    <property type="evidence" value="ECO:0007669"/>
    <property type="project" value="TreeGrafter"/>
</dbReference>
<dbReference type="PANTHER" id="PTHR47795:SF1">
    <property type="entry name" value="DNA-DEPENDENT METALLOPROTEASE WSS1 HOMOLOG 2"/>
    <property type="match status" value="1"/>
</dbReference>
<dbReference type="InterPro" id="IPR000626">
    <property type="entry name" value="Ubiquitin-like_dom"/>
</dbReference>
<feature type="compositionally biased region" description="Basic and acidic residues" evidence="1">
    <location>
        <begin position="87"/>
        <end position="104"/>
    </location>
</feature>
<dbReference type="PROSITE" id="PS51397">
    <property type="entry name" value="WLM"/>
    <property type="match status" value="1"/>
</dbReference>
<dbReference type="OrthoDB" id="49605at2759"/>
<feature type="domain" description="WLM" evidence="3">
    <location>
        <begin position="113"/>
        <end position="303"/>
    </location>
</feature>
<dbReference type="Pfam" id="PF00240">
    <property type="entry name" value="ubiquitin"/>
    <property type="match status" value="1"/>
</dbReference>
<dbReference type="Proteomes" id="UP000217199">
    <property type="component" value="Unassembled WGS sequence"/>
</dbReference>
<proteinExistence type="predicted"/>
<comment type="caution">
    <text evidence="4">The sequence shown here is derived from an EMBL/GenBank/DDBJ whole genome shotgun (WGS) entry which is preliminary data.</text>
</comment>
<feature type="region of interest" description="Disordered" evidence="1">
    <location>
        <begin position="87"/>
        <end position="118"/>
    </location>
</feature>
<dbReference type="Pfam" id="PF08325">
    <property type="entry name" value="WLM"/>
    <property type="match status" value="1"/>
</dbReference>
<dbReference type="SMART" id="SM00213">
    <property type="entry name" value="UBQ"/>
    <property type="match status" value="1"/>
</dbReference>
<accession>A0A286UJM1</accession>
<protein>
    <submittedName>
        <fullName evidence="4">WLM-domain-containing</fullName>
    </submittedName>
</protein>
<organism evidence="4 5">
    <name type="scientific">Pyrrhoderma noxium</name>
    <dbReference type="NCBI Taxonomy" id="2282107"/>
    <lineage>
        <taxon>Eukaryota</taxon>
        <taxon>Fungi</taxon>
        <taxon>Dikarya</taxon>
        <taxon>Basidiomycota</taxon>
        <taxon>Agaricomycotina</taxon>
        <taxon>Agaricomycetes</taxon>
        <taxon>Hymenochaetales</taxon>
        <taxon>Hymenochaetaceae</taxon>
        <taxon>Pyrrhoderma</taxon>
    </lineage>
</organism>
<dbReference type="STRING" id="2282107.A0A286UJM1"/>
<feature type="domain" description="Ubiquitin-like" evidence="2">
    <location>
        <begin position="1"/>
        <end position="73"/>
    </location>
</feature>
<evidence type="ECO:0000256" key="1">
    <source>
        <dbReference type="SAM" id="MobiDB-lite"/>
    </source>
</evidence>
<keyword evidence="5" id="KW-1185">Reference proteome</keyword>
<dbReference type="InterPro" id="IPR013536">
    <property type="entry name" value="WLM_dom"/>
</dbReference>
<gene>
    <name evidence="4" type="ORF">PNOK_0471400</name>
</gene>
<dbReference type="InParanoid" id="A0A286UJM1"/>
<name>A0A286UJM1_9AGAM</name>
<dbReference type="EMBL" id="NBII01000004">
    <property type="protein sequence ID" value="PAV19780.1"/>
    <property type="molecule type" value="Genomic_DNA"/>
</dbReference>
<reference evidence="4 5" key="1">
    <citation type="journal article" date="2017" name="Mol. Ecol.">
        <title>Comparative and population genomic landscape of Phellinus noxius: A hypervariable fungus causing root rot in trees.</title>
        <authorList>
            <person name="Chung C.L."/>
            <person name="Lee T.J."/>
            <person name="Akiba M."/>
            <person name="Lee H.H."/>
            <person name="Kuo T.H."/>
            <person name="Liu D."/>
            <person name="Ke H.M."/>
            <person name="Yokoi T."/>
            <person name="Roa M.B."/>
            <person name="Lu M.J."/>
            <person name="Chang Y.Y."/>
            <person name="Ann P.J."/>
            <person name="Tsai J.N."/>
            <person name="Chen C.Y."/>
            <person name="Tzean S.S."/>
            <person name="Ota Y."/>
            <person name="Hattori T."/>
            <person name="Sahashi N."/>
            <person name="Liou R.F."/>
            <person name="Kikuchi T."/>
            <person name="Tsai I.J."/>
        </authorList>
    </citation>
    <scope>NUCLEOTIDE SEQUENCE [LARGE SCALE GENOMIC DNA]</scope>
    <source>
        <strain evidence="4 5">FFPRI411160</strain>
    </source>
</reference>